<keyword evidence="3" id="KW-1185">Reference proteome</keyword>
<accession>A0A0B7NL06</accession>
<dbReference type="InterPro" id="IPR014867">
    <property type="entry name" value="Spore_coat_CotH_CotH2/3/7"/>
</dbReference>
<proteinExistence type="predicted"/>
<feature type="compositionally biased region" description="Low complexity" evidence="1">
    <location>
        <begin position="411"/>
        <end position="423"/>
    </location>
</feature>
<dbReference type="OrthoDB" id="10267127at2759"/>
<feature type="region of interest" description="Disordered" evidence="1">
    <location>
        <begin position="382"/>
        <end position="423"/>
    </location>
</feature>
<sequence length="442" mass="49312">MVKFRLITSLEIDYIHANAQSDIDIAELTMAYISPNDVKSFTNITLPVSGHSTRSNDKLSYKIKIPKGRDHYEHRRLKLRAMATDASYMREDLAYDITKSVELFTSGYSHVRLYFNEQAIGLFGLVEDFNQGALFAAEVGGSKLGGDNRTGSVMPDFSQLNQNSFSGNDTTNTLPSDMGGGMSSMGSTFDLSYLGDNTTLYSGYSVNDDPSSGKANYTRIVELAKFISEQSNTTAINDSVELWENHMDVTSFLRDLALEVTISNSDGYFAMGNNYLLYDDLENVRLVFSSQDFDLTMGTFINNATLMNSGNYSNFPNMLTRPFTSRMLVEPELKQEFENLILNFTTGIVNSQVLYPRIEQLYDFLQEDVMWDKSLLRVAASNSSSSSEQGGRRMRGGVMGNSNATFDEAVNGSNSTNNSENSLSLKDCNRITWSNKQIQSEK</sequence>
<dbReference type="STRING" id="35722.A0A0B7NL06"/>
<evidence type="ECO:0000256" key="1">
    <source>
        <dbReference type="SAM" id="MobiDB-lite"/>
    </source>
</evidence>
<dbReference type="EMBL" id="LN732826">
    <property type="protein sequence ID" value="CEP16002.1"/>
    <property type="molecule type" value="Genomic_DNA"/>
</dbReference>
<evidence type="ECO:0000313" key="2">
    <source>
        <dbReference type="EMBL" id="CEP16002.1"/>
    </source>
</evidence>
<evidence type="ECO:0000313" key="3">
    <source>
        <dbReference type="Proteomes" id="UP000054107"/>
    </source>
</evidence>
<protein>
    <submittedName>
        <fullName evidence="2">Uncharacterized protein</fullName>
    </submittedName>
</protein>
<dbReference type="PANTHER" id="PTHR40050:SF1">
    <property type="entry name" value="INNER SPORE COAT PROTEIN H"/>
    <property type="match status" value="1"/>
</dbReference>
<organism evidence="2 3">
    <name type="scientific">Parasitella parasitica</name>
    <dbReference type="NCBI Taxonomy" id="35722"/>
    <lineage>
        <taxon>Eukaryota</taxon>
        <taxon>Fungi</taxon>
        <taxon>Fungi incertae sedis</taxon>
        <taxon>Mucoromycota</taxon>
        <taxon>Mucoromycotina</taxon>
        <taxon>Mucoromycetes</taxon>
        <taxon>Mucorales</taxon>
        <taxon>Mucorineae</taxon>
        <taxon>Mucoraceae</taxon>
        <taxon>Parasitella</taxon>
    </lineage>
</organism>
<dbReference type="Proteomes" id="UP000054107">
    <property type="component" value="Unassembled WGS sequence"/>
</dbReference>
<dbReference type="Pfam" id="PF08757">
    <property type="entry name" value="CotH"/>
    <property type="match status" value="1"/>
</dbReference>
<name>A0A0B7NL06_9FUNG</name>
<gene>
    <name evidence="2" type="primary">PARPA_10256.1 scaffold 40051</name>
</gene>
<dbReference type="PANTHER" id="PTHR40050">
    <property type="entry name" value="INNER SPORE COAT PROTEIN H"/>
    <property type="match status" value="1"/>
</dbReference>
<dbReference type="AlphaFoldDB" id="A0A0B7NL06"/>
<reference evidence="2 3" key="1">
    <citation type="submission" date="2014-09" db="EMBL/GenBank/DDBJ databases">
        <authorList>
            <person name="Ellenberger Sabrina"/>
        </authorList>
    </citation>
    <scope>NUCLEOTIDE SEQUENCE [LARGE SCALE GENOMIC DNA]</scope>
    <source>
        <strain evidence="2 3">CBS 412.66</strain>
    </source>
</reference>